<accession>A0A6J6PXU4</accession>
<keyword evidence="1" id="KW-0175">Coiled coil</keyword>
<feature type="coiled-coil region" evidence="1">
    <location>
        <begin position="4"/>
        <end position="57"/>
    </location>
</feature>
<reference evidence="2" key="1">
    <citation type="submission" date="2020-05" db="EMBL/GenBank/DDBJ databases">
        <authorList>
            <person name="Chiriac C."/>
            <person name="Salcher M."/>
            <person name="Ghai R."/>
            <person name="Kavagutti S V."/>
        </authorList>
    </citation>
    <scope>NUCLEOTIDE SEQUENCE</scope>
</reference>
<name>A0A6J6PXU4_9ZZZZ</name>
<dbReference type="EMBL" id="CAEZXP010000004">
    <property type="protein sequence ID" value="CAB4701953.1"/>
    <property type="molecule type" value="Genomic_DNA"/>
</dbReference>
<evidence type="ECO:0000256" key="1">
    <source>
        <dbReference type="SAM" id="Coils"/>
    </source>
</evidence>
<proteinExistence type="predicted"/>
<sequence>MRTLNDIKIEIDALSQKRAEVFQKLSQGHNASLAAEHQRLEEEIAELWDEQRQARANIRFGDRDLIIQRARHEERLSRAA</sequence>
<protein>
    <submittedName>
        <fullName evidence="2">Unannotated protein</fullName>
    </submittedName>
</protein>
<evidence type="ECO:0000313" key="2">
    <source>
        <dbReference type="EMBL" id="CAB4701953.1"/>
    </source>
</evidence>
<dbReference type="AlphaFoldDB" id="A0A6J6PXU4"/>
<organism evidence="2">
    <name type="scientific">freshwater metagenome</name>
    <dbReference type="NCBI Taxonomy" id="449393"/>
    <lineage>
        <taxon>unclassified sequences</taxon>
        <taxon>metagenomes</taxon>
        <taxon>ecological metagenomes</taxon>
    </lineage>
</organism>
<gene>
    <name evidence="2" type="ORF">UFOPK2399_01419</name>
</gene>